<gene>
    <name evidence="1" type="ORF">LITE_LOCUS44438</name>
</gene>
<sequence length="147" mass="16939">MEIFGTKFYSSGDRHWRRKRYQKLQQDGSIRNKNIRIARLGGDNSSSSSSSSSRKLAWRIKVVHKLRLRIVMAAPLKLAAKLKNGYLDLMVRLAGSVGYLNTNLVFGNRRVPKARHVKSTCTNEEFRNRIIYEMFKNISAAHELNPM</sequence>
<name>A0AAV0QRK5_9ROSI</name>
<reference evidence="1" key="1">
    <citation type="submission" date="2022-08" db="EMBL/GenBank/DDBJ databases">
        <authorList>
            <person name="Gutierrez-Valencia J."/>
        </authorList>
    </citation>
    <scope>NUCLEOTIDE SEQUENCE</scope>
</reference>
<dbReference type="AlphaFoldDB" id="A0AAV0QRK5"/>
<comment type="caution">
    <text evidence="1">The sequence shown here is derived from an EMBL/GenBank/DDBJ whole genome shotgun (WGS) entry which is preliminary data.</text>
</comment>
<dbReference type="Proteomes" id="UP001154282">
    <property type="component" value="Unassembled WGS sequence"/>
</dbReference>
<evidence type="ECO:0000313" key="1">
    <source>
        <dbReference type="EMBL" id="CAI0547610.1"/>
    </source>
</evidence>
<proteinExistence type="predicted"/>
<protein>
    <submittedName>
        <fullName evidence="1">Uncharacterized protein</fullName>
    </submittedName>
</protein>
<dbReference type="EMBL" id="CAMGYJ010000010">
    <property type="protein sequence ID" value="CAI0547610.1"/>
    <property type="molecule type" value="Genomic_DNA"/>
</dbReference>
<dbReference type="PANTHER" id="PTHR33702:SF16">
    <property type="match status" value="1"/>
</dbReference>
<organism evidence="1 2">
    <name type="scientific">Linum tenue</name>
    <dbReference type="NCBI Taxonomy" id="586396"/>
    <lineage>
        <taxon>Eukaryota</taxon>
        <taxon>Viridiplantae</taxon>
        <taxon>Streptophyta</taxon>
        <taxon>Embryophyta</taxon>
        <taxon>Tracheophyta</taxon>
        <taxon>Spermatophyta</taxon>
        <taxon>Magnoliopsida</taxon>
        <taxon>eudicotyledons</taxon>
        <taxon>Gunneridae</taxon>
        <taxon>Pentapetalae</taxon>
        <taxon>rosids</taxon>
        <taxon>fabids</taxon>
        <taxon>Malpighiales</taxon>
        <taxon>Linaceae</taxon>
        <taxon>Linum</taxon>
    </lineage>
</organism>
<accession>A0AAV0QRK5</accession>
<keyword evidence="2" id="KW-1185">Reference proteome</keyword>
<dbReference type="PANTHER" id="PTHR33702">
    <property type="entry name" value="BNAA09G40010D PROTEIN"/>
    <property type="match status" value="1"/>
</dbReference>
<evidence type="ECO:0000313" key="2">
    <source>
        <dbReference type="Proteomes" id="UP001154282"/>
    </source>
</evidence>